<dbReference type="RefSeq" id="XP_003078038.1">
    <property type="nucleotide sequence ID" value="XM_003077990.1"/>
</dbReference>
<protein>
    <submittedName>
        <fullName evidence="2">Unnamed product</fullName>
    </submittedName>
</protein>
<organism evidence="2 3">
    <name type="scientific">Ostreococcus tauri</name>
    <name type="common">Marine green alga</name>
    <dbReference type="NCBI Taxonomy" id="70448"/>
    <lineage>
        <taxon>Eukaryota</taxon>
        <taxon>Viridiplantae</taxon>
        <taxon>Chlorophyta</taxon>
        <taxon>Mamiellophyceae</taxon>
        <taxon>Mamiellales</taxon>
        <taxon>Bathycoccaceae</taxon>
        <taxon>Ostreococcus</taxon>
    </lineage>
</organism>
<evidence type="ECO:0000256" key="1">
    <source>
        <dbReference type="SAM" id="MobiDB-lite"/>
    </source>
</evidence>
<evidence type="ECO:0000313" key="2">
    <source>
        <dbReference type="EMBL" id="CAL52778.1"/>
    </source>
</evidence>
<proteinExistence type="predicted"/>
<accession>Q01D25</accession>
<feature type="compositionally biased region" description="Low complexity" evidence="1">
    <location>
        <begin position="8"/>
        <end position="20"/>
    </location>
</feature>
<keyword evidence="3" id="KW-1185">Reference proteome</keyword>
<dbReference type="Proteomes" id="UP000009170">
    <property type="component" value="Unassembled WGS sequence"/>
</dbReference>
<gene>
    <name evidence="2" type="ORF">OT_ostta03g01330</name>
</gene>
<reference evidence="3" key="1">
    <citation type="journal article" date="2006" name="Proc. Natl. Acad. Sci. U.S.A.">
        <title>Genome analysis of the smallest free-living eukaryote Ostreococcus tauri unveils many unique features.</title>
        <authorList>
            <person name="Derelle E."/>
            <person name="Ferraz C."/>
            <person name="Rombauts S."/>
            <person name="Rouze P."/>
            <person name="Worden A.Z."/>
            <person name="Robbens S."/>
            <person name="Partensky F."/>
            <person name="Degroeve S."/>
            <person name="Echeynie S."/>
            <person name="Cooke R."/>
            <person name="Saeys Y."/>
            <person name="Wuyts J."/>
            <person name="Jabbari K."/>
            <person name="Bowler C."/>
            <person name="Panaud O."/>
            <person name="Piegu B."/>
            <person name="Ball S.G."/>
            <person name="Ral J.-P."/>
            <person name="Bouget F.-Y."/>
            <person name="Piganeau G."/>
            <person name="De Baets B."/>
            <person name="Picard A."/>
            <person name="Delseny M."/>
            <person name="Demaille J."/>
            <person name="Van de Peer Y."/>
            <person name="Moreau H."/>
        </authorList>
    </citation>
    <scope>NUCLEOTIDE SEQUENCE [LARGE SCALE GENOMIC DNA]</scope>
    <source>
        <strain evidence="3">OTTH 0595 / CCAP 157/2 / RCC745</strain>
    </source>
</reference>
<feature type="compositionally biased region" description="Polar residues" evidence="1">
    <location>
        <begin position="38"/>
        <end position="50"/>
    </location>
</feature>
<dbReference type="AlphaFoldDB" id="Q01D25"/>
<dbReference type="GeneID" id="9833167"/>
<feature type="region of interest" description="Disordered" evidence="1">
    <location>
        <begin position="1"/>
        <end position="66"/>
    </location>
</feature>
<name>Q01D25_OSTTA</name>
<comment type="caution">
    <text evidence="2">The sequence shown here is derived from an EMBL/GenBank/DDBJ whole genome shotgun (WGS) entry which is preliminary data.</text>
</comment>
<dbReference type="KEGG" id="ota:OT_ostta03g01330"/>
<evidence type="ECO:0000313" key="3">
    <source>
        <dbReference type="Proteomes" id="UP000009170"/>
    </source>
</evidence>
<reference evidence="2 3" key="2">
    <citation type="journal article" date="2014" name="BMC Genomics">
        <title>An improved genome of the model marine alga Ostreococcus tauri unfolds by assessing Illumina de novo assemblies.</title>
        <authorList>
            <person name="Blanc-Mathieu R."/>
            <person name="Verhelst B."/>
            <person name="Derelle E."/>
            <person name="Rombauts S."/>
            <person name="Bouget F.Y."/>
            <person name="Carre I."/>
            <person name="Chateau A."/>
            <person name="Eyre-Walker A."/>
            <person name="Grimsley N."/>
            <person name="Moreau H."/>
            <person name="Piegu B."/>
            <person name="Rivals E."/>
            <person name="Schackwitz W."/>
            <person name="Van de Peer Y."/>
            <person name="Piganeau G."/>
        </authorList>
    </citation>
    <scope>NUCLEOTIDE SEQUENCE [LARGE SCALE GENOMIC DNA]</scope>
    <source>
        <strain evidence="3">OTTH 0595 / CCAP 157/2 / RCC745</strain>
    </source>
</reference>
<dbReference type="InParanoid" id="Q01D25"/>
<dbReference type="EMBL" id="CAID01000003">
    <property type="protein sequence ID" value="CAL52778.1"/>
    <property type="molecule type" value="Genomic_DNA"/>
</dbReference>
<sequence length="267" mass="29750">MRTRADGSEGTTEPETTEGGVRATTEKDAAAATDQEQSTARVVSFSTTTDGPGRRKRPRPFFHEDGTSVTGNEYKLARRCFENRRDRLVREFQDLAKSYPTSDAFLYFGRPDKTTSATRSRVNKLYTSGEIWKLPLSNEDEARTLRDEFTETVAKLLGKTMTTLHTGDAHARPPTVNVLDEMLEGVMGIARNVVDQIVDDLEPRLAHLLVDSTAAKMTLTRPSAAMKRKMTTPSRIERGESAPVTLHTSDIYAEAPSSHFVRDFGDY</sequence>